<dbReference type="EMBL" id="JANBTX010000052">
    <property type="protein sequence ID" value="KAJ2688180.1"/>
    <property type="molecule type" value="Genomic_DNA"/>
</dbReference>
<gene>
    <name evidence="2" type="ORF">IWW39_002380</name>
</gene>
<evidence type="ECO:0000313" key="3">
    <source>
        <dbReference type="Proteomes" id="UP001151516"/>
    </source>
</evidence>
<feature type="signal peptide" evidence="1">
    <location>
        <begin position="1"/>
        <end position="17"/>
    </location>
</feature>
<evidence type="ECO:0000313" key="2">
    <source>
        <dbReference type="EMBL" id="KAJ2688180.1"/>
    </source>
</evidence>
<reference evidence="2" key="1">
    <citation type="submission" date="2022-07" db="EMBL/GenBank/DDBJ databases">
        <title>Phylogenomic reconstructions and comparative analyses of Kickxellomycotina fungi.</title>
        <authorList>
            <person name="Reynolds N.K."/>
            <person name="Stajich J.E."/>
            <person name="Barry K."/>
            <person name="Grigoriev I.V."/>
            <person name="Crous P."/>
            <person name="Smith M.E."/>
        </authorList>
    </citation>
    <scope>NUCLEOTIDE SEQUENCE</scope>
    <source>
        <strain evidence="2">CBS 109367</strain>
    </source>
</reference>
<protein>
    <submittedName>
        <fullName evidence="2">Uncharacterized protein</fullName>
    </submittedName>
</protein>
<dbReference type="OrthoDB" id="5562818at2759"/>
<feature type="chain" id="PRO_5040762874" evidence="1">
    <location>
        <begin position="18"/>
        <end position="563"/>
    </location>
</feature>
<keyword evidence="3" id="KW-1185">Reference proteome</keyword>
<organism evidence="2 3">
    <name type="scientific">Coemansia spiralis</name>
    <dbReference type="NCBI Taxonomy" id="417178"/>
    <lineage>
        <taxon>Eukaryota</taxon>
        <taxon>Fungi</taxon>
        <taxon>Fungi incertae sedis</taxon>
        <taxon>Zoopagomycota</taxon>
        <taxon>Kickxellomycotina</taxon>
        <taxon>Kickxellomycetes</taxon>
        <taxon>Kickxellales</taxon>
        <taxon>Kickxellaceae</taxon>
        <taxon>Coemansia</taxon>
    </lineage>
</organism>
<accession>A0A9W8GK87</accession>
<dbReference type="Proteomes" id="UP001151516">
    <property type="component" value="Unassembled WGS sequence"/>
</dbReference>
<evidence type="ECO:0000256" key="1">
    <source>
        <dbReference type="SAM" id="SignalP"/>
    </source>
</evidence>
<sequence>MPALSLFQLLPLHVAELVVNHVACSNRLLANGITPDSAEHKLLLLPLMWVCSNFRVVASQSFYRANTVEIKGDTYKKDAAQYWWSKRLKKFYSTNYHLAREMHILLDKKSLFAGRALRVLSRAPFDGCAFPQARKIIFTFCPCLAQDGEVPEAARISANISAFVERVKQIAPMLSEVEVVGTSNPATVDSEDAHLNGFLLQVIRLVTRVVYEASELNTSLNLPEDTVSHLVHIDFGIWDSMKINYRDHEKSTTRLVRQNAATLQSLAVGLLLTEGFANLIKGTNDDFVVYPQMRALKLDLSRAHAGYGRMVIANVVPFPRLRQLTVTGTYPFGDDILFRGNASTLELLDIELEGKMVAMLERFNVFTAVSHPRMRCVKTRFSCGQALDHLETNSARLHFLLDIAPAAAIREIKGVSFWLSSSLHVLGDYIDIQLLSLPDTRLTLWDTITLVDMLPMLSEIHSQSPIIGTLPAEVAEDGLPEFIISSHALASKTFRCWRITYEEKWVSRGETVSCVLLLALACPSFDHVLTSSPNRHLFMTHMKESLNTDVFKPYASRLQRLLD</sequence>
<keyword evidence="1" id="KW-0732">Signal</keyword>
<proteinExistence type="predicted"/>
<name>A0A9W8GK87_9FUNG</name>
<comment type="caution">
    <text evidence="2">The sequence shown here is derived from an EMBL/GenBank/DDBJ whole genome shotgun (WGS) entry which is preliminary data.</text>
</comment>
<dbReference type="AlphaFoldDB" id="A0A9W8GK87"/>